<evidence type="ECO:0000256" key="1">
    <source>
        <dbReference type="ARBA" id="ARBA00004514"/>
    </source>
</evidence>
<dbReference type="Pfam" id="PF02561">
    <property type="entry name" value="FliS"/>
    <property type="match status" value="1"/>
</dbReference>
<dbReference type="NCBIfam" id="TIGR00208">
    <property type="entry name" value="fliS"/>
    <property type="match status" value="1"/>
</dbReference>
<keyword evidence="5" id="KW-0143">Chaperone</keyword>
<keyword evidence="6" id="KW-0966">Cell projection</keyword>
<keyword evidence="6" id="KW-0969">Cilium</keyword>
<dbReference type="GO" id="GO:0005829">
    <property type="term" value="C:cytosol"/>
    <property type="evidence" value="ECO:0007669"/>
    <property type="project" value="UniProtKB-SubCell"/>
</dbReference>
<dbReference type="InterPro" id="IPR036584">
    <property type="entry name" value="FliS_sf"/>
</dbReference>
<dbReference type="PANTHER" id="PTHR34773">
    <property type="entry name" value="FLAGELLAR SECRETION CHAPERONE FLIS"/>
    <property type="match status" value="1"/>
</dbReference>
<dbReference type="InterPro" id="IPR003713">
    <property type="entry name" value="FliS"/>
</dbReference>
<name>A0A2A9DVJ9_9MICO</name>
<comment type="caution">
    <text evidence="6">The sequence shown here is derived from an EMBL/GenBank/DDBJ whole genome shotgun (WGS) entry which is preliminary data.</text>
</comment>
<protein>
    <submittedName>
        <fullName evidence="6">Flagellar protein FliS</fullName>
    </submittedName>
</protein>
<dbReference type="GO" id="GO:0071973">
    <property type="term" value="P:bacterial-type flagellum-dependent cell motility"/>
    <property type="evidence" value="ECO:0007669"/>
    <property type="project" value="TreeGrafter"/>
</dbReference>
<dbReference type="EMBL" id="PDJE01000001">
    <property type="protein sequence ID" value="PFG30614.1"/>
    <property type="molecule type" value="Genomic_DNA"/>
</dbReference>
<dbReference type="Proteomes" id="UP000221369">
    <property type="component" value="Unassembled WGS sequence"/>
</dbReference>
<organism evidence="6 7">
    <name type="scientific">Paramicrobacterium agarici</name>
    <dbReference type="NCBI Taxonomy" id="630514"/>
    <lineage>
        <taxon>Bacteria</taxon>
        <taxon>Bacillati</taxon>
        <taxon>Actinomycetota</taxon>
        <taxon>Actinomycetes</taxon>
        <taxon>Micrococcales</taxon>
        <taxon>Microbacteriaceae</taxon>
        <taxon>Paramicrobacterium</taxon>
    </lineage>
</organism>
<dbReference type="CDD" id="cd16098">
    <property type="entry name" value="FliS"/>
    <property type="match status" value="1"/>
</dbReference>
<keyword evidence="3" id="KW-0963">Cytoplasm</keyword>
<keyword evidence="7" id="KW-1185">Reference proteome</keyword>
<evidence type="ECO:0000256" key="4">
    <source>
        <dbReference type="ARBA" id="ARBA00022795"/>
    </source>
</evidence>
<dbReference type="GO" id="GO:0044780">
    <property type="term" value="P:bacterial-type flagellum assembly"/>
    <property type="evidence" value="ECO:0007669"/>
    <property type="project" value="InterPro"/>
</dbReference>
<evidence type="ECO:0000256" key="3">
    <source>
        <dbReference type="ARBA" id="ARBA00022490"/>
    </source>
</evidence>
<dbReference type="SUPFAM" id="SSF101116">
    <property type="entry name" value="Flagellar export chaperone FliS"/>
    <property type="match status" value="1"/>
</dbReference>
<dbReference type="RefSeq" id="WP_098407047.1">
    <property type="nucleotide sequence ID" value="NZ_PDJE01000001.1"/>
</dbReference>
<comment type="similarity">
    <text evidence="2">Belongs to the FliS family.</text>
</comment>
<evidence type="ECO:0000313" key="7">
    <source>
        <dbReference type="Proteomes" id="UP000221369"/>
    </source>
</evidence>
<dbReference type="Gene3D" id="1.20.120.340">
    <property type="entry name" value="Flagellar protein FliS"/>
    <property type="match status" value="1"/>
</dbReference>
<dbReference type="PANTHER" id="PTHR34773:SF1">
    <property type="entry name" value="FLAGELLAR SECRETION CHAPERONE FLIS"/>
    <property type="match status" value="1"/>
</dbReference>
<keyword evidence="4" id="KW-1005">Bacterial flagellum biogenesis</keyword>
<evidence type="ECO:0000313" key="6">
    <source>
        <dbReference type="EMBL" id="PFG30614.1"/>
    </source>
</evidence>
<reference evidence="6 7" key="1">
    <citation type="submission" date="2017-10" db="EMBL/GenBank/DDBJ databases">
        <title>Sequencing the genomes of 1000 actinobacteria strains.</title>
        <authorList>
            <person name="Klenk H.-P."/>
        </authorList>
    </citation>
    <scope>NUCLEOTIDE SEQUENCE [LARGE SCALE GENOMIC DNA]</scope>
    <source>
        <strain evidence="6 7">DSM 21798</strain>
    </source>
</reference>
<evidence type="ECO:0000256" key="5">
    <source>
        <dbReference type="ARBA" id="ARBA00023186"/>
    </source>
</evidence>
<comment type="subcellular location">
    <subcellularLocation>
        <location evidence="1">Cytoplasm</location>
        <location evidence="1">Cytosol</location>
    </subcellularLocation>
</comment>
<sequence length="132" mass="14467">MNAVVRAQRQYQTDAVMSATPERLLTMLYDRLLLDVERAEAAQKAENWPVANDNLQHAQSIIAELMSSLTDDWEGSDGLRAVYAYLTQTLITANVTRDAGLSHECVEIITPLRDAWHAAAASLTATHASANA</sequence>
<accession>A0A2A9DVJ9</accession>
<keyword evidence="6" id="KW-0282">Flagellum</keyword>
<gene>
    <name evidence="6" type="ORF">ATJ78_1549</name>
</gene>
<evidence type="ECO:0000256" key="2">
    <source>
        <dbReference type="ARBA" id="ARBA00008787"/>
    </source>
</evidence>
<dbReference type="AlphaFoldDB" id="A0A2A9DVJ9"/>
<proteinExistence type="inferred from homology"/>